<evidence type="ECO:0000256" key="6">
    <source>
        <dbReference type="SAM" id="MobiDB-lite"/>
    </source>
</evidence>
<dbReference type="InterPro" id="IPR027417">
    <property type="entry name" value="P-loop_NTPase"/>
</dbReference>
<keyword evidence="4 5" id="KW-0233">DNA recombination</keyword>
<dbReference type="InterPro" id="IPR013765">
    <property type="entry name" value="DNA_recomb/repair_RecA"/>
</dbReference>
<dbReference type="EMBL" id="MG189906">
    <property type="protein sequence ID" value="ATS92285.1"/>
    <property type="molecule type" value="Genomic_DNA"/>
</dbReference>
<dbReference type="InterPro" id="IPR003593">
    <property type="entry name" value="AAA+_ATPase"/>
</dbReference>
<evidence type="ECO:0000313" key="9">
    <source>
        <dbReference type="EMBL" id="ATS92285.1"/>
    </source>
</evidence>
<gene>
    <name evidence="9" type="ORF">DLP05_062</name>
</gene>
<keyword evidence="5" id="KW-0238">DNA-binding</keyword>
<protein>
    <submittedName>
        <fullName evidence="9">RecA</fullName>
    </submittedName>
</protein>
<dbReference type="Proteomes" id="UP000241675">
    <property type="component" value="Segment"/>
</dbReference>
<evidence type="ECO:0000259" key="8">
    <source>
        <dbReference type="PROSITE" id="PS50163"/>
    </source>
</evidence>
<dbReference type="SUPFAM" id="SSF52540">
    <property type="entry name" value="P-loop containing nucleoside triphosphate hydrolases"/>
    <property type="match status" value="1"/>
</dbReference>
<organism evidence="9 10">
    <name type="scientific">Stenotrophomonas phage vB_SmaS_DLP_5</name>
    <dbReference type="NCBI Taxonomy" id="2044561"/>
    <lineage>
        <taxon>Viruses</taxon>
        <taxon>Duplodnaviria</taxon>
        <taxon>Heunggongvirae</taxon>
        <taxon>Uroviricota</taxon>
        <taxon>Caudoviricetes</taxon>
        <taxon>Delepquintavirus</taxon>
        <taxon>Delepquintavirus DLP5</taxon>
    </lineage>
</organism>
<evidence type="ECO:0000256" key="3">
    <source>
        <dbReference type="ARBA" id="ARBA00022840"/>
    </source>
</evidence>
<dbReference type="InterPro" id="IPR020587">
    <property type="entry name" value="RecA_monomer-monomer_interface"/>
</dbReference>
<keyword evidence="3 5" id="KW-0067">ATP-binding</keyword>
<feature type="domain" description="RecA family profile 2" evidence="8">
    <location>
        <begin position="242"/>
        <end position="319"/>
    </location>
</feature>
<dbReference type="PANTHER" id="PTHR45900">
    <property type="entry name" value="RECA"/>
    <property type="match status" value="1"/>
</dbReference>
<keyword evidence="10" id="KW-1185">Reference proteome</keyword>
<dbReference type="GO" id="GO:0003697">
    <property type="term" value="F:single-stranded DNA binding"/>
    <property type="evidence" value="ECO:0007669"/>
    <property type="project" value="InterPro"/>
</dbReference>
<reference evidence="9 10" key="2">
    <citation type="submission" date="2017-11" db="EMBL/GenBank/DDBJ databases">
        <title>Lysogenic conversion of Stenotrophomonas maltophilia by temperate phage DLP4.</title>
        <authorList>
            <person name="Dennis J."/>
            <person name="Stothard P."/>
        </authorList>
    </citation>
    <scope>NUCLEOTIDE SEQUENCE [LARGE SCALE GENOMIC DNA]</scope>
</reference>
<dbReference type="OrthoDB" id="21418at10239"/>
<dbReference type="GO" id="GO:0140664">
    <property type="term" value="F:ATP-dependent DNA damage sensor activity"/>
    <property type="evidence" value="ECO:0007669"/>
    <property type="project" value="InterPro"/>
</dbReference>
<evidence type="ECO:0000256" key="4">
    <source>
        <dbReference type="ARBA" id="ARBA00023172"/>
    </source>
</evidence>
<feature type="region of interest" description="Disordered" evidence="6">
    <location>
        <begin position="1"/>
        <end position="47"/>
    </location>
</feature>
<keyword evidence="2 5" id="KW-0547">Nucleotide-binding</keyword>
<dbReference type="SMART" id="SM00382">
    <property type="entry name" value="AAA"/>
    <property type="match status" value="1"/>
</dbReference>
<dbReference type="InterPro" id="IPR020588">
    <property type="entry name" value="RecA_ATP-bd"/>
</dbReference>
<comment type="similarity">
    <text evidence="1 5">Belongs to the RecA family.</text>
</comment>
<dbReference type="Gene3D" id="3.40.50.300">
    <property type="entry name" value="P-loop containing nucleotide triphosphate hydrolases"/>
    <property type="match status" value="1"/>
</dbReference>
<evidence type="ECO:0000259" key="7">
    <source>
        <dbReference type="PROSITE" id="PS50162"/>
    </source>
</evidence>
<dbReference type="Pfam" id="PF00154">
    <property type="entry name" value="RecA_N"/>
    <property type="match status" value="1"/>
</dbReference>
<sequence length="400" mass="43192">MGVKLPGAKTPTEEQAGDSEVQQDAAEETTSATPPPPSKPKKGGSESSAIMKALIKSKGEGVFIQGNKIPVVERIPTGLFEFDYYTGGGFPKGRLSIVYGPESSGKTNISLLAAATAQKFPDDCNKVVFVDLEGTFDPTWAEQFGVDTENLIVVKPGYGEEAVDVIDGLVRADDVALLIVDSIAVVTSAKEAEQSAEKFDVGTAAVLVKRLSNKLAIAFSLEARRGHFPAVIFLNQTRFKIGVMFGDPETMPGGQTMKFLSSLTVRLFGKNKMAKEIHPDKPAFKDTNAVIKKAKVAINGSTFQYDMAMMPTGTLKVGESDSWSTVAGHLREMDLIRKAAKGGGWEVELTDGSVLSYNTLTQIQDHYYTEKSFQKELQSIVVKRKSDNGFLLEAEGYAAK</sequence>
<feature type="domain" description="RecA family profile 1" evidence="7">
    <location>
        <begin position="71"/>
        <end position="228"/>
    </location>
</feature>
<evidence type="ECO:0000256" key="2">
    <source>
        <dbReference type="ARBA" id="ARBA00022741"/>
    </source>
</evidence>
<dbReference type="GO" id="GO:0005524">
    <property type="term" value="F:ATP binding"/>
    <property type="evidence" value="ECO:0007669"/>
    <property type="project" value="UniProtKB-KW"/>
</dbReference>
<dbReference type="PRINTS" id="PR00142">
    <property type="entry name" value="RECA"/>
</dbReference>
<evidence type="ECO:0000256" key="5">
    <source>
        <dbReference type="RuleBase" id="RU004527"/>
    </source>
</evidence>
<name>A0A2D2W2B6_9CAUD</name>
<dbReference type="PANTHER" id="PTHR45900:SF1">
    <property type="entry name" value="MITOCHONDRIAL DNA REPAIR PROTEIN RECA HOMOLOG-RELATED"/>
    <property type="match status" value="1"/>
</dbReference>
<evidence type="ECO:0000313" key="10">
    <source>
        <dbReference type="Proteomes" id="UP000241675"/>
    </source>
</evidence>
<proteinExistence type="inferred from homology"/>
<evidence type="ECO:0000256" key="1">
    <source>
        <dbReference type="ARBA" id="ARBA00009391"/>
    </source>
</evidence>
<dbReference type="PROSITE" id="PS50163">
    <property type="entry name" value="RECA_3"/>
    <property type="match status" value="1"/>
</dbReference>
<accession>A0A2D2W2B6</accession>
<dbReference type="PROSITE" id="PS50162">
    <property type="entry name" value="RECA_2"/>
    <property type="match status" value="1"/>
</dbReference>
<dbReference type="GO" id="GO:0006281">
    <property type="term" value="P:DNA repair"/>
    <property type="evidence" value="ECO:0007669"/>
    <property type="project" value="InterPro"/>
</dbReference>
<keyword evidence="5" id="KW-0227">DNA damage</keyword>
<dbReference type="InterPro" id="IPR049428">
    <property type="entry name" value="RecA-like_N"/>
</dbReference>
<reference evidence="10" key="1">
    <citation type="submission" date="2017-10" db="EMBL/GenBank/DDBJ databases">
        <authorList>
            <person name="Peters D.L."/>
        </authorList>
    </citation>
    <scope>NUCLEOTIDE SEQUENCE [LARGE SCALE GENOMIC DNA]</scope>
</reference>
<dbReference type="GO" id="GO:0006310">
    <property type="term" value="P:DNA recombination"/>
    <property type="evidence" value="ECO:0007669"/>
    <property type="project" value="UniProtKB-KW"/>
</dbReference>